<protein>
    <recommendedName>
        <fullName evidence="3">HEPN domain-containing protein</fullName>
    </recommendedName>
</protein>
<gene>
    <name evidence="1" type="ORF">Q2T77_38305</name>
</gene>
<evidence type="ECO:0008006" key="3">
    <source>
        <dbReference type="Google" id="ProtNLM"/>
    </source>
</evidence>
<evidence type="ECO:0000313" key="2">
    <source>
        <dbReference type="Proteomes" id="UP001169027"/>
    </source>
</evidence>
<proteinExistence type="predicted"/>
<dbReference type="RefSeq" id="WP_301816496.1">
    <property type="nucleotide sequence ID" value="NZ_JAUJZH010000065.1"/>
</dbReference>
<comment type="caution">
    <text evidence="1">The sequence shown here is derived from an EMBL/GenBank/DDBJ whole genome shotgun (WGS) entry which is preliminary data.</text>
</comment>
<name>A0ABT8SGP1_9BURK</name>
<sequence length="145" mass="16348">MRRINAAERFFEAAERCGSRDRADIHKIGPWLPEPQIVAFAFAAEVALKGLQQVHNGTISGGHDLVKILGKLPEEVRSRLRFNSYSEAEFTSLLHEVQHAFEDWRYEYEKAGPRTVPPFFLKNLAAVAIAELRKTVDGKAAKSKD</sequence>
<keyword evidence="2" id="KW-1185">Reference proteome</keyword>
<dbReference type="Proteomes" id="UP001169027">
    <property type="component" value="Unassembled WGS sequence"/>
</dbReference>
<dbReference type="EMBL" id="JAUKVY010000065">
    <property type="protein sequence ID" value="MDO1538091.1"/>
    <property type="molecule type" value="Genomic_DNA"/>
</dbReference>
<reference evidence="1" key="1">
    <citation type="submission" date="2023-06" db="EMBL/GenBank/DDBJ databases">
        <authorList>
            <person name="Jiang Y."/>
            <person name="Liu Q."/>
        </authorList>
    </citation>
    <scope>NUCLEOTIDE SEQUENCE</scope>
    <source>
        <strain evidence="1">CGMCC 1.12090</strain>
    </source>
</reference>
<evidence type="ECO:0000313" key="1">
    <source>
        <dbReference type="EMBL" id="MDO1538091.1"/>
    </source>
</evidence>
<organism evidence="1 2">
    <name type="scientific">Variovorax ginsengisoli</name>
    <dbReference type="NCBI Taxonomy" id="363844"/>
    <lineage>
        <taxon>Bacteria</taxon>
        <taxon>Pseudomonadati</taxon>
        <taxon>Pseudomonadota</taxon>
        <taxon>Betaproteobacteria</taxon>
        <taxon>Burkholderiales</taxon>
        <taxon>Comamonadaceae</taxon>
        <taxon>Variovorax</taxon>
    </lineage>
</organism>
<accession>A0ABT8SGP1</accession>